<organism evidence="14 15">
    <name type="scientific">Novosphingobium decolorationis</name>
    <dbReference type="NCBI Taxonomy" id="2698673"/>
    <lineage>
        <taxon>Bacteria</taxon>
        <taxon>Pseudomonadati</taxon>
        <taxon>Pseudomonadota</taxon>
        <taxon>Alphaproteobacteria</taxon>
        <taxon>Sphingomonadales</taxon>
        <taxon>Sphingomonadaceae</taxon>
        <taxon>Novosphingobium</taxon>
    </lineage>
</organism>
<reference evidence="14 15" key="1">
    <citation type="journal article" date="2021" name="Int. J. Syst. Evol. Microbiol.">
        <title>Novosphingobium decolorationis sp. nov., an aniline blue-decolourizing bacterium isolated from East Pacific sediment.</title>
        <authorList>
            <person name="Chen X."/>
            <person name="Dong B."/>
            <person name="Chen T."/>
            <person name="Ren N."/>
            <person name="Wang J."/>
            <person name="Xu Y."/>
            <person name="Yang J."/>
            <person name="Zhu S."/>
            <person name="Chen J."/>
        </authorList>
    </citation>
    <scope>NUCLEOTIDE SEQUENCE [LARGE SCALE GENOMIC DNA]</scope>
    <source>
        <strain evidence="14 15">502str22</strain>
    </source>
</reference>
<dbReference type="InterPro" id="IPR004469">
    <property type="entry name" value="PSP"/>
</dbReference>
<dbReference type="Gene3D" id="3.40.50.1000">
    <property type="entry name" value="HAD superfamily/HAD-like"/>
    <property type="match status" value="1"/>
</dbReference>
<name>A0ABX8E050_9SPHN</name>
<comment type="pathway">
    <text evidence="2">Amino-acid biosynthesis; L-serine biosynthesis; L-serine from 3-phospho-D-glycerate: step 3/3.</text>
</comment>
<evidence type="ECO:0000256" key="4">
    <source>
        <dbReference type="ARBA" id="ARBA00012640"/>
    </source>
</evidence>
<keyword evidence="15" id="KW-1185">Reference proteome</keyword>
<comment type="cofactor">
    <cofactor evidence="1">
        <name>Mg(2+)</name>
        <dbReference type="ChEBI" id="CHEBI:18420"/>
    </cofactor>
</comment>
<dbReference type="SFLD" id="SFLDF00029">
    <property type="entry name" value="phosphoserine_phosphatase"/>
    <property type="match status" value="1"/>
</dbReference>
<dbReference type="Proteomes" id="UP000677126">
    <property type="component" value="Chromosome"/>
</dbReference>
<evidence type="ECO:0000256" key="2">
    <source>
        <dbReference type="ARBA" id="ARBA00005135"/>
    </source>
</evidence>
<evidence type="ECO:0000256" key="11">
    <source>
        <dbReference type="ARBA" id="ARBA00031693"/>
    </source>
</evidence>
<dbReference type="InterPro" id="IPR023214">
    <property type="entry name" value="HAD_sf"/>
</dbReference>
<protein>
    <recommendedName>
        <fullName evidence="5">Phosphoserine phosphatase</fullName>
        <ecNumber evidence="4">3.1.3.3</ecNumber>
    </recommendedName>
    <alternativeName>
        <fullName evidence="11">O-phosphoserine phosphohydrolase</fullName>
    </alternativeName>
</protein>
<dbReference type="EC" id="3.1.3.3" evidence="4"/>
<comment type="catalytic activity">
    <reaction evidence="13">
        <text>O-phospho-D-serine + H2O = D-serine + phosphate</text>
        <dbReference type="Rhea" id="RHEA:24873"/>
        <dbReference type="ChEBI" id="CHEBI:15377"/>
        <dbReference type="ChEBI" id="CHEBI:35247"/>
        <dbReference type="ChEBI" id="CHEBI:43474"/>
        <dbReference type="ChEBI" id="CHEBI:58680"/>
        <dbReference type="EC" id="3.1.3.3"/>
    </reaction>
</comment>
<comment type="similarity">
    <text evidence="3">Belongs to the HAD-like hydrolase superfamily. SerB family.</text>
</comment>
<keyword evidence="7" id="KW-0479">Metal-binding</keyword>
<accession>A0ABX8E050</accession>
<dbReference type="SFLD" id="SFLDG01136">
    <property type="entry name" value="C1.6:_Phosphoserine_Phosphatas"/>
    <property type="match status" value="1"/>
</dbReference>
<dbReference type="NCBIfam" id="TIGR00338">
    <property type="entry name" value="serB"/>
    <property type="match status" value="1"/>
</dbReference>
<comment type="catalytic activity">
    <reaction evidence="12">
        <text>O-phospho-L-serine + H2O = L-serine + phosphate</text>
        <dbReference type="Rhea" id="RHEA:21208"/>
        <dbReference type="ChEBI" id="CHEBI:15377"/>
        <dbReference type="ChEBI" id="CHEBI:33384"/>
        <dbReference type="ChEBI" id="CHEBI:43474"/>
        <dbReference type="ChEBI" id="CHEBI:57524"/>
        <dbReference type="EC" id="3.1.3.3"/>
    </reaction>
</comment>
<dbReference type="NCBIfam" id="TIGR01488">
    <property type="entry name" value="HAD-SF-IB"/>
    <property type="match status" value="1"/>
</dbReference>
<keyword evidence="8 14" id="KW-0378">Hydrolase</keyword>
<evidence type="ECO:0000256" key="1">
    <source>
        <dbReference type="ARBA" id="ARBA00001946"/>
    </source>
</evidence>
<keyword evidence="9" id="KW-0460">Magnesium</keyword>
<dbReference type="Pfam" id="PF12710">
    <property type="entry name" value="HAD"/>
    <property type="match status" value="1"/>
</dbReference>
<evidence type="ECO:0000256" key="8">
    <source>
        <dbReference type="ARBA" id="ARBA00022801"/>
    </source>
</evidence>
<dbReference type="InterPro" id="IPR036412">
    <property type="entry name" value="HAD-like_sf"/>
</dbReference>
<evidence type="ECO:0000256" key="7">
    <source>
        <dbReference type="ARBA" id="ARBA00022723"/>
    </source>
</evidence>
<dbReference type="SFLD" id="SFLDS00003">
    <property type="entry name" value="Haloacid_Dehalogenase"/>
    <property type="match status" value="1"/>
</dbReference>
<dbReference type="PANTHER" id="PTHR43344:SF2">
    <property type="entry name" value="PHOSPHOSERINE PHOSPHATASE"/>
    <property type="match status" value="1"/>
</dbReference>
<dbReference type="PANTHER" id="PTHR43344">
    <property type="entry name" value="PHOSPHOSERINE PHOSPHATASE"/>
    <property type="match status" value="1"/>
</dbReference>
<keyword evidence="6" id="KW-0028">Amino-acid biosynthesis</keyword>
<dbReference type="PRINTS" id="PR00119">
    <property type="entry name" value="CATATPASE"/>
</dbReference>
<evidence type="ECO:0000256" key="10">
    <source>
        <dbReference type="ARBA" id="ARBA00023299"/>
    </source>
</evidence>
<evidence type="ECO:0000256" key="13">
    <source>
        <dbReference type="ARBA" id="ARBA00048523"/>
    </source>
</evidence>
<dbReference type="SFLD" id="SFLDG01137">
    <property type="entry name" value="C1.6.1:_Phosphoserine_Phosphat"/>
    <property type="match status" value="1"/>
</dbReference>
<dbReference type="GO" id="GO:0016787">
    <property type="term" value="F:hydrolase activity"/>
    <property type="evidence" value="ECO:0007669"/>
    <property type="project" value="UniProtKB-KW"/>
</dbReference>
<dbReference type="SUPFAM" id="SSF56784">
    <property type="entry name" value="HAD-like"/>
    <property type="match status" value="1"/>
</dbReference>
<proteinExistence type="inferred from homology"/>
<evidence type="ECO:0000256" key="12">
    <source>
        <dbReference type="ARBA" id="ARBA00048138"/>
    </source>
</evidence>
<evidence type="ECO:0000256" key="5">
    <source>
        <dbReference type="ARBA" id="ARBA00015196"/>
    </source>
</evidence>
<dbReference type="InterPro" id="IPR050582">
    <property type="entry name" value="HAD-like_SerB"/>
</dbReference>
<dbReference type="EMBL" id="CP054856">
    <property type="protein sequence ID" value="QVM82467.1"/>
    <property type="molecule type" value="Genomic_DNA"/>
</dbReference>
<evidence type="ECO:0000256" key="9">
    <source>
        <dbReference type="ARBA" id="ARBA00022842"/>
    </source>
</evidence>
<evidence type="ECO:0000313" key="15">
    <source>
        <dbReference type="Proteomes" id="UP000677126"/>
    </source>
</evidence>
<sequence>MSASGGRSPALESYFASRNLAVLIARLIADAENLSAKIDTVRAEMEKCGVRLASAAMLDFCDKTLQIASPDDGADVLRGALDAHFGASDGLVTDHEPILPKVFISDMDSTMIGQECIDELADFAGLKERIADITERAMQGELDFESALRERVGLLAGLRETAVDDCLAERIRPMPGAKTLVETLKKFGCRTVLVTGGFHHFADPIAAMLGFEHVVGNRLAVADGKLTGELAGPVVDSSVKKATLLAEIAAVAGEGADFVPSLATGDGANDIPMLEAATYGIAYHAKPKARLAANGWIDRGDLTDVLRLLGIDEQDWVHG</sequence>
<gene>
    <name evidence="14" type="primary">serB</name>
    <name evidence="14" type="ORF">HT578_01015</name>
</gene>
<keyword evidence="10" id="KW-0718">Serine biosynthesis</keyword>
<evidence type="ECO:0000256" key="3">
    <source>
        <dbReference type="ARBA" id="ARBA00009184"/>
    </source>
</evidence>
<evidence type="ECO:0000256" key="6">
    <source>
        <dbReference type="ARBA" id="ARBA00022605"/>
    </source>
</evidence>
<evidence type="ECO:0000313" key="14">
    <source>
        <dbReference type="EMBL" id="QVM82467.1"/>
    </source>
</evidence>